<dbReference type="GO" id="GO:0016342">
    <property type="term" value="C:catenin complex"/>
    <property type="evidence" value="ECO:0007669"/>
    <property type="project" value="TreeGrafter"/>
</dbReference>
<evidence type="ECO:0000256" key="11">
    <source>
        <dbReference type="ARBA" id="ARBA00023157"/>
    </source>
</evidence>
<dbReference type="GO" id="GO:0045296">
    <property type="term" value="F:cadherin binding"/>
    <property type="evidence" value="ECO:0007669"/>
    <property type="project" value="TreeGrafter"/>
</dbReference>
<organism evidence="20 21">
    <name type="scientific">Phyllotreta striolata</name>
    <name type="common">Striped flea beetle</name>
    <name type="synonym">Crioceris striolata</name>
    <dbReference type="NCBI Taxonomy" id="444603"/>
    <lineage>
        <taxon>Eukaryota</taxon>
        <taxon>Metazoa</taxon>
        <taxon>Ecdysozoa</taxon>
        <taxon>Arthropoda</taxon>
        <taxon>Hexapoda</taxon>
        <taxon>Insecta</taxon>
        <taxon>Pterygota</taxon>
        <taxon>Neoptera</taxon>
        <taxon>Endopterygota</taxon>
        <taxon>Coleoptera</taxon>
        <taxon>Polyphaga</taxon>
        <taxon>Cucujiformia</taxon>
        <taxon>Chrysomeloidea</taxon>
        <taxon>Chrysomelidae</taxon>
        <taxon>Galerucinae</taxon>
        <taxon>Alticini</taxon>
        <taxon>Phyllotreta</taxon>
    </lineage>
</organism>
<feature type="domain" description="EGF-like" evidence="18">
    <location>
        <begin position="3071"/>
        <end position="3107"/>
    </location>
</feature>
<dbReference type="InterPro" id="IPR000742">
    <property type="entry name" value="EGF"/>
</dbReference>
<feature type="domain" description="Cadherin" evidence="19">
    <location>
        <begin position="809"/>
        <end position="890"/>
    </location>
</feature>
<dbReference type="GO" id="GO:0007163">
    <property type="term" value="P:establishment or maintenance of cell polarity"/>
    <property type="evidence" value="ECO:0007669"/>
    <property type="project" value="UniProtKB-ARBA"/>
</dbReference>
<dbReference type="GO" id="GO:0048589">
    <property type="term" value="P:developmental growth"/>
    <property type="evidence" value="ECO:0007669"/>
    <property type="project" value="UniProtKB-ARBA"/>
</dbReference>
<gene>
    <name evidence="20" type="ORF">PHYEVI_LOCUS11295</name>
</gene>
<feature type="region of interest" description="Disordered" evidence="15">
    <location>
        <begin position="3467"/>
        <end position="3496"/>
    </location>
</feature>
<evidence type="ECO:0000256" key="10">
    <source>
        <dbReference type="ARBA" id="ARBA00023136"/>
    </source>
</evidence>
<dbReference type="SMART" id="SM00179">
    <property type="entry name" value="EGF_CA"/>
    <property type="match status" value="4"/>
</dbReference>
<keyword evidence="9 16" id="KW-1133">Transmembrane helix</keyword>
<dbReference type="SUPFAM" id="SSF49899">
    <property type="entry name" value="Concanavalin A-like lectins/glucanases"/>
    <property type="match status" value="1"/>
</dbReference>
<feature type="domain" description="Cadherin" evidence="19">
    <location>
        <begin position="1511"/>
        <end position="1618"/>
    </location>
</feature>
<dbReference type="PROSITE" id="PS50026">
    <property type="entry name" value="EGF_3"/>
    <property type="match status" value="5"/>
</dbReference>
<feature type="domain" description="EGF-like" evidence="18">
    <location>
        <begin position="2996"/>
        <end position="3033"/>
    </location>
</feature>
<evidence type="ECO:0000256" key="12">
    <source>
        <dbReference type="ARBA" id="ARBA00023180"/>
    </source>
</evidence>
<keyword evidence="10 16" id="KW-0472">Membrane</keyword>
<dbReference type="FunFam" id="2.60.40.60:FF:000037">
    <property type="entry name" value="FAT atypical cadherin 1"/>
    <property type="match status" value="1"/>
</dbReference>
<evidence type="ECO:0000256" key="16">
    <source>
        <dbReference type="SAM" id="Phobius"/>
    </source>
</evidence>
<feature type="domain" description="Cadherin" evidence="19">
    <location>
        <begin position="2240"/>
        <end position="2344"/>
    </location>
</feature>
<feature type="region of interest" description="Disordered" evidence="15">
    <location>
        <begin position="3366"/>
        <end position="3398"/>
    </location>
</feature>
<dbReference type="PROSITE" id="PS50025">
    <property type="entry name" value="LAM_G_DOMAIN"/>
    <property type="match status" value="1"/>
</dbReference>
<dbReference type="GO" id="GO:0016477">
    <property type="term" value="P:cell migration"/>
    <property type="evidence" value="ECO:0007669"/>
    <property type="project" value="TreeGrafter"/>
</dbReference>
<dbReference type="FunFam" id="2.60.40.60:FF:000051">
    <property type="entry name" value="FAT atypical cadherin 1"/>
    <property type="match status" value="1"/>
</dbReference>
<dbReference type="InterPro" id="IPR039808">
    <property type="entry name" value="Cadherin"/>
</dbReference>
<dbReference type="FunFam" id="2.60.120.200:FF:000250">
    <property type="entry name" value="Fat-like cadherin-related tumor suppressor homolog"/>
    <property type="match status" value="1"/>
</dbReference>
<evidence type="ECO:0000259" key="17">
    <source>
        <dbReference type="PROSITE" id="PS50025"/>
    </source>
</evidence>
<dbReference type="Pfam" id="PF02210">
    <property type="entry name" value="Laminin_G_2"/>
    <property type="match status" value="1"/>
</dbReference>
<comment type="subcellular location">
    <subcellularLocation>
        <location evidence="1">Cell membrane</location>
        <topology evidence="1">Single-pass type I membrane protein</topology>
    </subcellularLocation>
</comment>
<dbReference type="FunFam" id="2.60.40.60:FF:000020">
    <property type="entry name" value="Dachsous cadherin-related 1b"/>
    <property type="match status" value="1"/>
</dbReference>
<feature type="domain" description="Cadherin" evidence="19">
    <location>
        <begin position="677"/>
        <end position="790"/>
    </location>
</feature>
<evidence type="ECO:0000313" key="20">
    <source>
        <dbReference type="EMBL" id="CAG9865049.1"/>
    </source>
</evidence>
<feature type="transmembrane region" description="Helical" evidence="16">
    <location>
        <begin position="3125"/>
        <end position="3151"/>
    </location>
</feature>
<feature type="disulfide bond" evidence="14">
    <location>
        <begin position="2723"/>
        <end position="2740"/>
    </location>
</feature>
<dbReference type="Gene3D" id="2.60.40.60">
    <property type="entry name" value="Cadherins"/>
    <property type="match status" value="24"/>
</dbReference>
<dbReference type="CDD" id="cd11304">
    <property type="entry name" value="Cadherin_repeat"/>
    <property type="match status" value="23"/>
</dbReference>
<dbReference type="InterPro" id="IPR013320">
    <property type="entry name" value="ConA-like_dom_sf"/>
</dbReference>
<feature type="domain" description="Cadherin" evidence="19">
    <location>
        <begin position="269"/>
        <end position="367"/>
    </location>
</feature>
<evidence type="ECO:0000256" key="6">
    <source>
        <dbReference type="ARBA" id="ARBA00022737"/>
    </source>
</evidence>
<feature type="disulfide bond" evidence="14">
    <location>
        <begin position="3023"/>
        <end position="3032"/>
    </location>
</feature>
<feature type="domain" description="Cadherin" evidence="19">
    <location>
        <begin position="1619"/>
        <end position="1718"/>
    </location>
</feature>
<dbReference type="FunFam" id="2.60.40.60:FF:000397">
    <property type="entry name" value="Fat-like cadherin-related tumor suppressor homolog"/>
    <property type="match status" value="1"/>
</dbReference>
<keyword evidence="11 14" id="KW-1015">Disulfide bond</keyword>
<evidence type="ECO:0000259" key="18">
    <source>
        <dbReference type="PROSITE" id="PS50026"/>
    </source>
</evidence>
<keyword evidence="2" id="KW-1003">Cell membrane</keyword>
<dbReference type="FunFam" id="2.60.40.60:FF:000033">
    <property type="entry name" value="FAT atypical cadherin 1"/>
    <property type="match status" value="1"/>
</dbReference>
<dbReference type="PROSITE" id="PS00010">
    <property type="entry name" value="ASX_HYDROXYL"/>
    <property type="match status" value="1"/>
</dbReference>
<proteinExistence type="predicted"/>
<dbReference type="PANTHER" id="PTHR24027:SF438">
    <property type="entry name" value="CADHERIN 23"/>
    <property type="match status" value="1"/>
</dbReference>
<evidence type="ECO:0000256" key="14">
    <source>
        <dbReference type="PROSITE-ProRule" id="PRU00076"/>
    </source>
</evidence>
<dbReference type="CDD" id="cd00110">
    <property type="entry name" value="LamG"/>
    <property type="match status" value="1"/>
</dbReference>
<evidence type="ECO:0000256" key="2">
    <source>
        <dbReference type="ARBA" id="ARBA00022475"/>
    </source>
</evidence>
<feature type="domain" description="Cadherin" evidence="19">
    <location>
        <begin position="996"/>
        <end position="1096"/>
    </location>
</feature>
<dbReference type="FunFam" id="2.60.40.60:FF:000032">
    <property type="entry name" value="FAT atypical cadherin 1"/>
    <property type="match status" value="1"/>
</dbReference>
<feature type="domain" description="EGF-like" evidence="18">
    <location>
        <begin position="3034"/>
        <end position="3069"/>
    </location>
</feature>
<dbReference type="Pfam" id="PF00028">
    <property type="entry name" value="Cadherin"/>
    <property type="match status" value="21"/>
</dbReference>
<keyword evidence="7 13" id="KW-0106">Calcium</keyword>
<dbReference type="GO" id="GO:0005509">
    <property type="term" value="F:calcium ion binding"/>
    <property type="evidence" value="ECO:0007669"/>
    <property type="project" value="UniProtKB-UniRule"/>
</dbReference>
<dbReference type="FunFam" id="2.60.40.60:FF:000005">
    <property type="entry name" value="Protocadherin 9"/>
    <property type="match status" value="1"/>
</dbReference>
<reference evidence="20" key="1">
    <citation type="submission" date="2022-01" db="EMBL/GenBank/DDBJ databases">
        <authorList>
            <person name="King R."/>
        </authorList>
    </citation>
    <scope>NUCLEOTIDE SEQUENCE</scope>
</reference>
<name>A0A9N9U0N9_PHYSR</name>
<dbReference type="Gene3D" id="2.60.120.200">
    <property type="match status" value="1"/>
</dbReference>
<feature type="domain" description="Cadherin" evidence="19">
    <location>
        <begin position="579"/>
        <end position="676"/>
    </location>
</feature>
<dbReference type="FunFam" id="2.60.40.60:FF:000021">
    <property type="entry name" value="FAT atypical cadherin 1"/>
    <property type="match status" value="2"/>
</dbReference>
<feature type="domain" description="Cadherin" evidence="19">
    <location>
        <begin position="2135"/>
        <end position="2239"/>
    </location>
</feature>
<dbReference type="FunFam" id="2.60.40.60:FF:000026">
    <property type="entry name" value="FAT atypical cadherin 1"/>
    <property type="match status" value="2"/>
</dbReference>
<dbReference type="FunFam" id="2.10.25.10:FF:000508">
    <property type="entry name" value="Eyes shut homolog"/>
    <property type="match status" value="1"/>
</dbReference>
<dbReference type="SMART" id="SM00181">
    <property type="entry name" value="EGF"/>
    <property type="match status" value="6"/>
</dbReference>
<keyword evidence="8" id="KW-0130">Cell adhesion</keyword>
<dbReference type="GO" id="GO:0008013">
    <property type="term" value="F:beta-catenin binding"/>
    <property type="evidence" value="ECO:0007669"/>
    <property type="project" value="TreeGrafter"/>
</dbReference>
<dbReference type="GO" id="GO:0007010">
    <property type="term" value="P:cytoskeleton organization"/>
    <property type="evidence" value="ECO:0007669"/>
    <property type="project" value="UniProtKB-ARBA"/>
</dbReference>
<dbReference type="CDD" id="cd00054">
    <property type="entry name" value="EGF_CA"/>
    <property type="match status" value="5"/>
</dbReference>
<dbReference type="Gene3D" id="2.10.25.10">
    <property type="entry name" value="Laminin"/>
    <property type="match status" value="5"/>
</dbReference>
<feature type="domain" description="Cadherin" evidence="19">
    <location>
        <begin position="2031"/>
        <end position="2134"/>
    </location>
</feature>
<dbReference type="PROSITE" id="PS01186">
    <property type="entry name" value="EGF_2"/>
    <property type="match status" value="1"/>
</dbReference>
<dbReference type="FunFam" id="2.60.40.60:FF:000100">
    <property type="entry name" value="protocadherin Fat 2"/>
    <property type="match status" value="1"/>
</dbReference>
<evidence type="ECO:0000256" key="4">
    <source>
        <dbReference type="ARBA" id="ARBA00022692"/>
    </source>
</evidence>
<dbReference type="PROSITE" id="PS01187">
    <property type="entry name" value="EGF_CA"/>
    <property type="match status" value="1"/>
</dbReference>
<sequence>MKVYIEVLNENDNVPLSEEAVYYPNIPEESPEGTTVLQIRAADRDKDPHQKITYKISSGNPEGFFAINSSTGVISTTSRKLDRETQAEHILEVLISDNGSPALFSTTRVVVAVDDVNDNVPEFEQISYEIQIPAIKSESDQPLFQRDTPYHDFEEFDDAPSRDEDIWETFGPGDVLGLDKVLRVLAFDRDIGQNAQLNYHIKSGKGRTKFKIDNGTGIVYAQKPLAVGEEYELNIKVTDSGDPPKHNVCKVVVRTVAILSTSKHPPVIVKNPLPVKLTESDEIGLLVASISASDPDNDTLWYDIVDGNERNDFFIGRDIGNILIAQRLDYETQNEYSLNISVTDSVHTIYTRLNISILDINDNRPAFSSSTYKVEISEAVPLYTDIFKLKATDRDSNENLVYSFHCAENIISLRTFMINHSTGVISLAASLDRESLNEHVLTVMVKDGGIPAKKNFARVHIIVHDHNDHTPTFADKILVGKVFESSAVGSAVLRAYAVDHDRGENARISYSIISGNVGNVFKIDAEMGTISVARELDLTTVKEYTLHVKATDHGQPPLSSTVPAHIMITMADNAPPKFVAKELAAEIYEDQPLGSYVAHLEVKSTSSLQFEIISGNDGGAFVISPSTGVLTTNKYLDYETVKYYNLSIIATNMASISATCNIVIHILDRNDNVPEFLQSNYYGTISESAPIQSLILTNTSDPLVIKAFDADSEGNSLLEYTIVENLPRRYFEIDSNTGAIRVIRLLDHETHASFTFHVQVSDLGSPKLSSDTTARVDIDVIDVNDSPPIFDSPIYNVTLLLPLYRNVAVVEVNATDPDGTETGTLRYDIIEGNKLGIFDINSKTGLITLAKPDDLKPSYKLHVRVSDGKFSNVAKVYVRVDESDNSGLIFQKSFYEGTVVENSTKINHVCVVNVLGSSLNEHVEFRILNPTNLFTIGPTSGVIRTTGLEFDREIQDKYELIVEAKSNAPPRDRPRVAHVIVNVTVLDVNDNCPMFVNLPYYAVVSVDDEKGSTITKVHAVDLDSAENGEVRYELIKGHGELFKVQRDSGNIEIKQNLEGHNKEYELLIAAYDKGITPCRTDVTVHIKVIDRSMPVFKKQFYSESIPENVELHSPLSISIEAESPLSRKLIYSIVKGNEMEQFALDFNTGVISVVDELDFEEKSLFDLIIRATDSVSGVYAEVPVSIVLQDVNDCPPEFTEENYNVSISEAAQFGTPILTVLALDGDTGINKEITYSIAKDDGKESEYFFIDEDDGTIYLKQSLDHEEANLHHFVVVATDRGVPSLASTTHVWLKVLDMNDNPPKFEQSSYACGLSIGAKRDQFVTVVRASDLDEVDADNLRYSIANGNDHQTFSMDPATGVVTLTNLANFGAQPVMLLNVSVSDGVYTAFARLKVELLPANAHPPLFMDIIRDVQVPENRLPGYPVTVVNASDADMGEFGVVTYGIHSPALAEVFSIEKNSGKVTTKVKLDREKHKMYEILVSATDGGGLSDFMTVRVKVTDENDNPPKFLLKEYKVSIHSNLTTSTSFARVKATDDDDGSNAEITYSIYEKRQSEVGSIFGINHVTGELFLLKNVYTFVGKTFQFFVRATDRGRPERHSDVPVNVLIMGPKDYPPIFERDVGKFFLSENSATGTVITRLKMISNISVNYEIISDSDEDPQFTIDSQGQISLAKPLNFEAQSSHFIGVLALTDSSPPLVALAEIVLQVQDENDHAPQFESNLYHLNLAENVQEGRSVLRVMAHDEDQGNNGEIRYNFGPDIGATANLFAIDVHTGWISVIAKLDKEVKPEYKFFVTATDNGSPKHSARTTVLIRLKDYDDSPTTFKERFYNSSVKEDALPGTVVLTLDTRDDDIDLSTPVEFYIVSGDISADFQVKQTGEIYVAKALDREKIPVYNLEVIVTDGLYTDKANIQVVIEDVNDNPPYCMKHRYRETLSEGRIPGSYVLTVLATDIDGPEHSKLRYVLSGNGSENFSLDKETGILKTVAYLDREKQSKYLLTAHIHDKEVAVWECSSKIELIISDLNDNAPLFSLPYYSISLPEDVEVGILVTKIHASDADVGINRKVKYSFIDSFHDHFRIESDSGIVTLAKPLDRELRAMYNLTIQATDQGAPQLTSTVQLVVNVQDINDNPPEFETKYYFAIVPEIDNVGTEIARVLATSKDIGANAEVYYSIIGGNEHKKFAVDNKTGVITIADALDFERAKDYFLTIQAIDGGLPPLSNVATVNITVVDCNDNAPVFNQASYSARIKEDAQIGDKILQIVATDLDSDKNGEVSYSIVKGNNQGQFEIDEKTGYVYVAADLDRETVSSYVLEILAKDSGVPVLSRQTLLNIEISDANDNAPVFSQTNYSVIVQEDKPFGYSILKFDVTDDDTIPNTVPYTFDFRSGNEGNSFRLDQDGVLRTATKFNHKLRDTYLLQIRVFDNGSPPLFSDTWVVVKVIEESQYPPIITPLEVNINSYLDEYPGGIIGRVHANDPDQYDTLSFALSPTAGISYPTYELFTINKTDGTLRALPRLDAGDYRLNVTVTDGKYTTHAIVKINLEILSENMLENAVGVRFRDVKPETFVLSHRKGFVRAIRNAMNCRLKDVIIISVQSSANEDSHRTKRYSNKDLDVLFTVHKPEEGYFPADTIRKTLNDNLQELEESTKLVVEEIVKLKCSNQYCVYGLCQDHYVLDAGSVDPICTDVTSFVSPKHRQRLECVCKEGYGGDKCDAIVNECARQPCEPFKLCVPDSSPLGYSCQCPEGYAGAGCEVDVSKCHDNNCYIARNPISFGGKSYSQYRIINKKSIEDRFSLSLRLRTVQPTGNILYAAGKIDYIILEIVNGRIQFRCELGSGEGIVRIPNVFISDGNWHEIKLERDRNNAKIFIDGIHNAQGSTPGINEILNLQSDELYLGAEVHQHPSVLGFEDIQKGFVGCMDDIRLSRVSVPLHKSGENSVVILKRFANVEFSCDTSSVLVPAGPCGSQPCMNGGTCKETNNGYECYCHARYKGSLCERDTDPCASSPCLFGGKCTPTVTGDFTCECVNRLTGKRCEYGKYCSPNPCKHGGVCEEGDEGPLCKCRAFTGEHCEFDLNECESSPCQNSGTCINDFGSFHCVCPPNVTGTFCTNIIYTGSFATFYKAIKDYIFYIVGLAGFFLVLVIASCVCCICYCRNKRKRNLNNGNINIKENIVLNSNRSHELSEFKRGSKISNLEINQRELPAHQPRPVSYTPSSQNDPLYAGNSYNPATVMLNNLDTLRSYGSAGDELENAQHDYVRPDYVKNLNRNTPPGCISNHYDAEKSTFAEQMHSLSDRSKIKKGSNVLPEYVKVAASNNCDITNRLYGGRSNGANNIKSNGTVGGDEQRNTGSYHWDCSDWARHSQTLPNITEVPGSEIPDSSSFHSNESNESHYHPHVASISGNYQDARRDIETLNEENEMLYNDVYRTNRISPSLSGLDSGNEEFRFTTAESYARHPNTYLPAHEYNIPTEADDLHSPEGDSDDVEPYGFPSNRNRRKNCDDDIASVITTLEERHSLLGGYASSDLSANLCEIEDSECESEHKPLNNSYLGSVQQTSV</sequence>
<dbReference type="PROSITE" id="PS50268">
    <property type="entry name" value="CADHERIN_2"/>
    <property type="match status" value="24"/>
</dbReference>
<dbReference type="InterPro" id="IPR002126">
    <property type="entry name" value="Cadherin-like_dom"/>
</dbReference>
<feature type="domain" description="Cadherin" evidence="19">
    <location>
        <begin position="1719"/>
        <end position="1825"/>
    </location>
</feature>
<feature type="domain" description="Laminin G" evidence="17">
    <location>
        <begin position="2769"/>
        <end position="2950"/>
    </location>
</feature>
<feature type="domain" description="Cadherin" evidence="19">
    <location>
        <begin position="474"/>
        <end position="578"/>
    </location>
</feature>
<evidence type="ECO:0000313" key="21">
    <source>
        <dbReference type="Proteomes" id="UP001153712"/>
    </source>
</evidence>
<dbReference type="FunFam" id="2.60.40.60:FF:000041">
    <property type="entry name" value="FAT atypical cadherin 1"/>
    <property type="match status" value="1"/>
</dbReference>
<dbReference type="InterPro" id="IPR020894">
    <property type="entry name" value="Cadherin_CS"/>
</dbReference>
<feature type="domain" description="Cadherin" evidence="19">
    <location>
        <begin position="18"/>
        <end position="123"/>
    </location>
</feature>
<evidence type="ECO:0000256" key="1">
    <source>
        <dbReference type="ARBA" id="ARBA00004251"/>
    </source>
</evidence>
<dbReference type="InterPro" id="IPR018097">
    <property type="entry name" value="EGF_Ca-bd_CS"/>
</dbReference>
<dbReference type="Proteomes" id="UP001153712">
    <property type="component" value="Chromosome 9"/>
</dbReference>
<dbReference type="GO" id="GO:0030855">
    <property type="term" value="P:epithelial cell differentiation"/>
    <property type="evidence" value="ECO:0007669"/>
    <property type="project" value="UniProtKB-ARBA"/>
</dbReference>
<dbReference type="EMBL" id="OU900102">
    <property type="protein sequence ID" value="CAG9865049.1"/>
    <property type="molecule type" value="Genomic_DNA"/>
</dbReference>
<evidence type="ECO:0000259" key="19">
    <source>
        <dbReference type="PROSITE" id="PS50268"/>
    </source>
</evidence>
<feature type="domain" description="Cadherin" evidence="19">
    <location>
        <begin position="1306"/>
        <end position="1407"/>
    </location>
</feature>
<dbReference type="PANTHER" id="PTHR24027">
    <property type="entry name" value="CADHERIN-23"/>
    <property type="match status" value="1"/>
</dbReference>
<keyword evidence="5" id="KW-0732">Signal</keyword>
<dbReference type="OrthoDB" id="6252479at2759"/>
<feature type="domain" description="Cadherin" evidence="19">
    <location>
        <begin position="1408"/>
        <end position="1510"/>
    </location>
</feature>
<dbReference type="SMART" id="SM00112">
    <property type="entry name" value="CA"/>
    <property type="match status" value="24"/>
</dbReference>
<keyword evidence="4 16" id="KW-0812">Transmembrane</keyword>
<evidence type="ECO:0000256" key="7">
    <source>
        <dbReference type="ARBA" id="ARBA00022837"/>
    </source>
</evidence>
<dbReference type="InterPro" id="IPR001791">
    <property type="entry name" value="Laminin_G"/>
</dbReference>
<dbReference type="FunFam" id="2.60.40.60:FF:000059">
    <property type="entry name" value="FAT atypical cadherin 3"/>
    <property type="match status" value="1"/>
</dbReference>
<feature type="disulfide bond" evidence="14">
    <location>
        <begin position="2742"/>
        <end position="2751"/>
    </location>
</feature>
<evidence type="ECO:0000256" key="9">
    <source>
        <dbReference type="ARBA" id="ARBA00022989"/>
    </source>
</evidence>
<dbReference type="SMART" id="SM00282">
    <property type="entry name" value="LamG"/>
    <property type="match status" value="1"/>
</dbReference>
<feature type="domain" description="Cadherin" evidence="19">
    <location>
        <begin position="1927"/>
        <end position="2030"/>
    </location>
</feature>
<dbReference type="SUPFAM" id="SSF49313">
    <property type="entry name" value="Cadherin-like"/>
    <property type="match status" value="24"/>
</dbReference>
<dbReference type="FunFam" id="2.60.40.60:FF:000024">
    <property type="entry name" value="FAT atypical cadherin 3"/>
    <property type="match status" value="2"/>
</dbReference>
<comment type="caution">
    <text evidence="14">Lacks conserved residue(s) required for the propagation of feature annotation.</text>
</comment>
<keyword evidence="12" id="KW-0325">Glycoprotein</keyword>
<keyword evidence="21" id="KW-1185">Reference proteome</keyword>
<dbReference type="FunFam" id="2.10.25.10:FF:000125">
    <property type="entry name" value="Neurogenic locus notch protein-like"/>
    <property type="match status" value="1"/>
</dbReference>
<dbReference type="InterPro" id="IPR001881">
    <property type="entry name" value="EGF-like_Ca-bd_dom"/>
</dbReference>
<feature type="domain" description="Cadherin" evidence="19">
    <location>
        <begin position="2345"/>
        <end position="2449"/>
    </location>
</feature>
<dbReference type="FunFam" id="2.60.40.60:FF:000084">
    <property type="entry name" value="FAT atypical cadherin 3"/>
    <property type="match status" value="1"/>
</dbReference>
<keyword evidence="6" id="KW-0677">Repeat</keyword>
<dbReference type="PROSITE" id="PS00232">
    <property type="entry name" value="CADHERIN_1"/>
    <property type="match status" value="12"/>
</dbReference>
<evidence type="ECO:0000256" key="5">
    <source>
        <dbReference type="ARBA" id="ARBA00022729"/>
    </source>
</evidence>
<dbReference type="SUPFAM" id="SSF57196">
    <property type="entry name" value="EGF/Laminin"/>
    <property type="match status" value="5"/>
</dbReference>
<feature type="disulfide bond" evidence="14">
    <location>
        <begin position="2984"/>
        <end position="2993"/>
    </location>
</feature>
<feature type="domain" description="Cadherin" evidence="19">
    <location>
        <begin position="891"/>
        <end position="995"/>
    </location>
</feature>
<dbReference type="GO" id="GO:0007424">
    <property type="term" value="P:open tracheal system development"/>
    <property type="evidence" value="ECO:0007669"/>
    <property type="project" value="UniProtKB-ARBA"/>
</dbReference>
<dbReference type="InterPro" id="IPR000152">
    <property type="entry name" value="EGF-type_Asp/Asn_hydroxyl_site"/>
</dbReference>
<evidence type="ECO:0000256" key="8">
    <source>
        <dbReference type="ARBA" id="ARBA00022889"/>
    </source>
</evidence>
<accession>A0A9N9U0N9</accession>
<dbReference type="GO" id="GO:0001736">
    <property type="term" value="P:establishment of planar polarity"/>
    <property type="evidence" value="ECO:0007669"/>
    <property type="project" value="UniProtKB-ARBA"/>
</dbReference>
<feature type="domain" description="Cadherin" evidence="19">
    <location>
        <begin position="1199"/>
        <end position="1305"/>
    </location>
</feature>
<evidence type="ECO:0000256" key="13">
    <source>
        <dbReference type="PROSITE-ProRule" id="PRU00043"/>
    </source>
</evidence>
<feature type="domain" description="Cadherin" evidence="19">
    <location>
        <begin position="158"/>
        <end position="268"/>
    </location>
</feature>
<dbReference type="GO" id="GO:0007156">
    <property type="term" value="P:homophilic cell adhesion via plasma membrane adhesion molecules"/>
    <property type="evidence" value="ECO:0007669"/>
    <property type="project" value="InterPro"/>
</dbReference>
<evidence type="ECO:0000256" key="15">
    <source>
        <dbReference type="SAM" id="MobiDB-lite"/>
    </source>
</evidence>
<dbReference type="PRINTS" id="PR00205">
    <property type="entry name" value="CADHERIN"/>
</dbReference>
<feature type="domain" description="Cadherin" evidence="19">
    <location>
        <begin position="368"/>
        <end position="473"/>
    </location>
</feature>
<dbReference type="GO" id="GO:0048513">
    <property type="term" value="P:animal organ development"/>
    <property type="evidence" value="ECO:0007669"/>
    <property type="project" value="UniProtKB-ARBA"/>
</dbReference>
<feature type="domain" description="Cadherin" evidence="19">
    <location>
        <begin position="1826"/>
        <end position="1926"/>
    </location>
</feature>
<dbReference type="GO" id="GO:0008104">
    <property type="term" value="P:intracellular protein localization"/>
    <property type="evidence" value="ECO:0007669"/>
    <property type="project" value="UniProtKB-ARBA"/>
</dbReference>
<protein>
    <recommendedName>
        <fullName evidence="22">Fat-like cadherin-related tumor suppressor homolog</fullName>
    </recommendedName>
</protein>
<dbReference type="FunFam" id="2.60.40.60:FF:000013">
    <property type="entry name" value="Cadherin EGF LAG seven-pass G-type receptor"/>
    <property type="match status" value="3"/>
</dbReference>
<feature type="domain" description="Cadherin" evidence="19">
    <location>
        <begin position="1097"/>
        <end position="1198"/>
    </location>
</feature>
<keyword evidence="3 14" id="KW-0245">EGF-like domain</keyword>
<feature type="domain" description="EGF-like" evidence="18">
    <location>
        <begin position="2714"/>
        <end position="2752"/>
    </location>
</feature>
<evidence type="ECO:0008006" key="22">
    <source>
        <dbReference type="Google" id="ProtNLM"/>
    </source>
</evidence>
<evidence type="ECO:0000256" key="3">
    <source>
        <dbReference type="ARBA" id="ARBA00022536"/>
    </source>
</evidence>
<dbReference type="FunFam" id="2.60.40.60:FF:000061">
    <property type="entry name" value="FAT atypical cadherin 3"/>
    <property type="match status" value="1"/>
</dbReference>
<feature type="domain" description="EGF-like" evidence="18">
    <location>
        <begin position="2958"/>
        <end position="2994"/>
    </location>
</feature>
<dbReference type="InterPro" id="IPR015919">
    <property type="entry name" value="Cadherin-like_sf"/>
</dbReference>
<feature type="domain" description="Cadherin" evidence="19">
    <location>
        <begin position="2464"/>
        <end position="2564"/>
    </location>
</feature>
<dbReference type="PROSITE" id="PS00022">
    <property type="entry name" value="EGF_1"/>
    <property type="match status" value="4"/>
</dbReference>
<feature type="disulfide bond" evidence="14">
    <location>
        <begin position="3097"/>
        <end position="3106"/>
    </location>
</feature>